<feature type="compositionally biased region" description="Basic residues" evidence="1">
    <location>
        <begin position="66"/>
        <end position="79"/>
    </location>
</feature>
<proteinExistence type="predicted"/>
<reference evidence="2" key="1">
    <citation type="submission" date="2019-10" db="EMBL/GenBank/DDBJ databases">
        <authorList>
            <person name="Zhang R."/>
            <person name="Pan Y."/>
            <person name="Wang J."/>
            <person name="Ma R."/>
            <person name="Yu S."/>
        </authorList>
    </citation>
    <scope>NUCLEOTIDE SEQUENCE</scope>
    <source>
        <strain evidence="2">LA-IB0</strain>
        <tissue evidence="2">Leaf</tissue>
    </source>
</reference>
<evidence type="ECO:0000313" key="3">
    <source>
        <dbReference type="Proteomes" id="UP000826271"/>
    </source>
</evidence>
<sequence>MFQLAGYPCCHAMGALGFFRRGTEDYVDPSMMKDVYQRVYSHGLRPVPGMHDFDESSLGNVDPPHVKPRVGRPTKKRRRDGNDNGASVGTRKGLTHTCSICHEQGHNKAGHHTHTRQNEMPATTIEDEGGSEVGIQAEMPPHCTTGNSSAPSPSQTEVPPQSSQAPSRRRRSASQNLMPESLQGALDSNQFTQSTLPELAVPPMSTPIPSVGSQPPQVSEVLPQVPRQSLKSRKQQNPISLSSKKLQNIRKVLKPTPNPAFKRPCCAENRSTSTSTLLKSVVASYKPKSNAPSSMPKTFGPSSMPKPRTTATSSMPKPALTLKATPSASTLPASSKDKSAKETF</sequence>
<dbReference type="Proteomes" id="UP000826271">
    <property type="component" value="Unassembled WGS sequence"/>
</dbReference>
<evidence type="ECO:0000256" key="1">
    <source>
        <dbReference type="SAM" id="MobiDB-lite"/>
    </source>
</evidence>
<feature type="compositionally biased region" description="Polar residues" evidence="1">
    <location>
        <begin position="144"/>
        <end position="158"/>
    </location>
</feature>
<feature type="compositionally biased region" description="Low complexity" evidence="1">
    <location>
        <begin position="324"/>
        <end position="334"/>
    </location>
</feature>
<gene>
    <name evidence="2" type="ORF">BUALT_Bualt05G0020800</name>
</gene>
<keyword evidence="3" id="KW-1185">Reference proteome</keyword>
<feature type="region of interest" description="Disordered" evidence="1">
    <location>
        <begin position="134"/>
        <end position="175"/>
    </location>
</feature>
<organism evidence="2 3">
    <name type="scientific">Buddleja alternifolia</name>
    <dbReference type="NCBI Taxonomy" id="168488"/>
    <lineage>
        <taxon>Eukaryota</taxon>
        <taxon>Viridiplantae</taxon>
        <taxon>Streptophyta</taxon>
        <taxon>Embryophyta</taxon>
        <taxon>Tracheophyta</taxon>
        <taxon>Spermatophyta</taxon>
        <taxon>Magnoliopsida</taxon>
        <taxon>eudicotyledons</taxon>
        <taxon>Gunneridae</taxon>
        <taxon>Pentapetalae</taxon>
        <taxon>asterids</taxon>
        <taxon>lamiids</taxon>
        <taxon>Lamiales</taxon>
        <taxon>Scrophulariaceae</taxon>
        <taxon>Buddlejeae</taxon>
        <taxon>Buddleja</taxon>
    </lineage>
</organism>
<feature type="region of interest" description="Disordered" evidence="1">
    <location>
        <begin position="51"/>
        <end position="92"/>
    </location>
</feature>
<dbReference type="AlphaFoldDB" id="A0AAV6XFZ9"/>
<dbReference type="EMBL" id="WHWC01000005">
    <property type="protein sequence ID" value="KAG8381899.1"/>
    <property type="molecule type" value="Genomic_DNA"/>
</dbReference>
<feature type="compositionally biased region" description="Polar residues" evidence="1">
    <location>
        <begin position="207"/>
        <end position="217"/>
    </location>
</feature>
<accession>A0AAV6XFZ9</accession>
<comment type="caution">
    <text evidence="2">The sequence shown here is derived from an EMBL/GenBank/DDBJ whole genome shotgun (WGS) entry which is preliminary data.</text>
</comment>
<name>A0AAV6XFZ9_9LAMI</name>
<protein>
    <submittedName>
        <fullName evidence="2">Uncharacterized protein</fullName>
    </submittedName>
</protein>
<feature type="region of interest" description="Disordered" evidence="1">
    <location>
        <begin position="285"/>
        <end position="344"/>
    </location>
</feature>
<feature type="region of interest" description="Disordered" evidence="1">
    <location>
        <begin position="199"/>
        <end position="219"/>
    </location>
</feature>
<feature type="compositionally biased region" description="Basic and acidic residues" evidence="1">
    <location>
        <begin position="335"/>
        <end position="344"/>
    </location>
</feature>
<evidence type="ECO:0000313" key="2">
    <source>
        <dbReference type="EMBL" id="KAG8381899.1"/>
    </source>
</evidence>